<dbReference type="Proteomes" id="UP000620064">
    <property type="component" value="Unassembled WGS sequence"/>
</dbReference>
<protein>
    <submittedName>
        <fullName evidence="1">Uncharacterized protein</fullName>
    </submittedName>
</protein>
<organism evidence="1 2">
    <name type="scientific">Cloacibacterium rupense</name>
    <dbReference type="NCBI Taxonomy" id="517423"/>
    <lineage>
        <taxon>Bacteria</taxon>
        <taxon>Pseudomonadati</taxon>
        <taxon>Bacteroidota</taxon>
        <taxon>Flavobacteriia</taxon>
        <taxon>Flavobacteriales</taxon>
        <taxon>Weeksellaceae</taxon>
    </lineage>
</organism>
<comment type="caution">
    <text evidence="1">The sequence shown here is derived from an EMBL/GenBank/DDBJ whole genome shotgun (WGS) entry which is preliminary data.</text>
</comment>
<sequence length="248" mass="27180">MKTSLYIIIAFLSIQTKAQTNLGINTTSPTSTIDINGTMRARNLSTPQPYNSNDLLVWADAGVLKTTNKDKVFPTVPIQTGTLMSDGNNVIVAPEFEVQMSNDQSFTSSTPSVISNLNVEILDNLQEIGLFGFQNGTFKVDNTGYYSVFFNLQVNNTTNNNPVFGIWDDAAGKWITSTNDYYSAIITDPNYTAERMQSYTIYTSVKLEANKTYSVRAKTSSGTITIKKLSSGSTGEGPVTQIAIRRIS</sequence>
<dbReference type="RefSeq" id="WP_188618472.1">
    <property type="nucleotide sequence ID" value="NZ_BMLV01000006.1"/>
</dbReference>
<evidence type="ECO:0000313" key="2">
    <source>
        <dbReference type="Proteomes" id="UP000620064"/>
    </source>
</evidence>
<dbReference type="EMBL" id="BMLV01000006">
    <property type="protein sequence ID" value="GGP06114.1"/>
    <property type="molecule type" value="Genomic_DNA"/>
</dbReference>
<gene>
    <name evidence="1" type="ORF">GCM10010992_25040</name>
</gene>
<accession>A0ABQ2NL53</accession>
<name>A0ABQ2NL53_9FLAO</name>
<keyword evidence="2" id="KW-1185">Reference proteome</keyword>
<evidence type="ECO:0000313" key="1">
    <source>
        <dbReference type="EMBL" id="GGP06114.1"/>
    </source>
</evidence>
<reference evidence="2" key="1">
    <citation type="journal article" date="2019" name="Int. J. Syst. Evol. Microbiol.">
        <title>The Global Catalogue of Microorganisms (GCM) 10K type strain sequencing project: providing services to taxonomists for standard genome sequencing and annotation.</title>
        <authorList>
            <consortium name="The Broad Institute Genomics Platform"/>
            <consortium name="The Broad Institute Genome Sequencing Center for Infectious Disease"/>
            <person name="Wu L."/>
            <person name="Ma J."/>
        </authorList>
    </citation>
    <scope>NUCLEOTIDE SEQUENCE [LARGE SCALE GENOMIC DNA]</scope>
    <source>
        <strain evidence="2">CGMCC 1.7656</strain>
    </source>
</reference>
<proteinExistence type="predicted"/>